<dbReference type="Gene3D" id="1.20.1070.10">
    <property type="entry name" value="Rhodopsin 7-helix transmembrane proteins"/>
    <property type="match status" value="1"/>
</dbReference>
<feature type="transmembrane region" description="Helical" evidence="11">
    <location>
        <begin position="189"/>
        <end position="209"/>
    </location>
</feature>
<comment type="subcellular location">
    <subcellularLocation>
        <location evidence="1">Membrane</location>
        <topology evidence="1">Multi-pass membrane protein</topology>
    </subcellularLocation>
</comment>
<feature type="transmembrane region" description="Helical" evidence="11">
    <location>
        <begin position="399"/>
        <end position="421"/>
    </location>
</feature>
<accession>A0AAD5KQZ7</accession>
<organism evidence="13 14">
    <name type="scientific">Daphnia sinensis</name>
    <dbReference type="NCBI Taxonomy" id="1820382"/>
    <lineage>
        <taxon>Eukaryota</taxon>
        <taxon>Metazoa</taxon>
        <taxon>Ecdysozoa</taxon>
        <taxon>Arthropoda</taxon>
        <taxon>Crustacea</taxon>
        <taxon>Branchiopoda</taxon>
        <taxon>Diplostraca</taxon>
        <taxon>Cladocera</taxon>
        <taxon>Anomopoda</taxon>
        <taxon>Daphniidae</taxon>
        <taxon>Daphnia</taxon>
        <taxon>Daphnia similis group</taxon>
    </lineage>
</organism>
<keyword evidence="14" id="KW-1185">Reference proteome</keyword>
<sequence length="774" mass="83357">MEQVTNGSSGYGAHLTPSTLSWGEDVDSFSGSGMGRLFWFTTSASSGSMADDVAGGGLMSGAGPIGDHLDDSNSGSSTIAMIDSDGIDLLSSIGPSLGGMEGDLAGSTTTYIATVTIMSIILLVGITGNVLVPIVIAHSKDLRNSTNIFLVNLALADLLVILICLPTGFVELHSTPGVWYLGETMCLVVTFVELIAPHTSVLTILAISFERYYAICQPLRAGYVCTKSRAMAISLFTWLCAGILTSPIIGLTNYGFVLDDPEPSCGPSVEDYWTKFYYMASFMLFFLIPCIILLVLYALIAQHLIREPARISNPSSAGVSSAALAATAIVAGENHALGGGSVNRQPRRRNRIQRHQNSNRARRQVVAMLGAVVVSFFVCLLPYRLLSLFQESEGISPEIFYMLVNFCRVMVYLNSAINPILYNLMSSKFRNGFLRLFGLKGFARQGTVTSSSMTNTNTTSTTASSSNAVAQANASLAHHGTLSLHRPLHYRLSSTKKFGFVFHFDIYYDIYTHYIIIFTSIKVGVITPEHRRQFVYRLFLKQTSPYNPFNMKAMYVVMLAFAALAAAEENKGVAAEEPKKAVVAVEEPKEVREPKALPAYAFAIPYGFGYAASAPYGFGYHSPYAYGYAPATYDATAAKFAATPFAFGAAPAKFAASPYGNAYAAAPYTYGYTGFPYGYGYAAPAAFGAAPAASTTVKLAAQAYAPYGAAKQYATYPYSAYHSPAFPYSYGYAASPYNFKFDGAKDSAAAYQPEDFPFAFPASAYAGFPFALKE</sequence>
<keyword evidence="4 11" id="KW-1133">Transmembrane helix</keyword>
<keyword evidence="8 9" id="KW-0807">Transducer</keyword>
<reference evidence="13 14" key="1">
    <citation type="submission" date="2022-05" db="EMBL/GenBank/DDBJ databases">
        <title>A multi-omics perspective on studying reproductive biology in Daphnia sinensis.</title>
        <authorList>
            <person name="Jia J."/>
        </authorList>
    </citation>
    <scope>NUCLEOTIDE SEQUENCE [LARGE SCALE GENOMIC DNA]</scope>
    <source>
        <strain evidence="13 14">WSL</strain>
    </source>
</reference>
<feature type="transmembrane region" description="Helical" evidence="11">
    <location>
        <begin position="111"/>
        <end position="136"/>
    </location>
</feature>
<comment type="caution">
    <text evidence="13">The sequence shown here is derived from an EMBL/GenBank/DDBJ whole genome shotgun (WGS) entry which is preliminary data.</text>
</comment>
<dbReference type="PRINTS" id="PR00237">
    <property type="entry name" value="GPCRRHODOPSN"/>
</dbReference>
<dbReference type="PANTHER" id="PTHR24243">
    <property type="entry name" value="G-PROTEIN COUPLED RECEPTOR"/>
    <property type="match status" value="1"/>
</dbReference>
<evidence type="ECO:0000256" key="2">
    <source>
        <dbReference type="ARBA" id="ARBA00010663"/>
    </source>
</evidence>
<dbReference type="EMBL" id="WJBH02000005">
    <property type="protein sequence ID" value="KAI9558544.1"/>
    <property type="molecule type" value="Genomic_DNA"/>
</dbReference>
<keyword evidence="7 9" id="KW-0675">Receptor</keyword>
<evidence type="ECO:0000256" key="3">
    <source>
        <dbReference type="ARBA" id="ARBA00022692"/>
    </source>
</evidence>
<feature type="domain" description="G-protein coupled receptors family 1 profile" evidence="12">
    <location>
        <begin position="128"/>
        <end position="422"/>
    </location>
</feature>
<evidence type="ECO:0000256" key="1">
    <source>
        <dbReference type="ARBA" id="ARBA00004141"/>
    </source>
</evidence>
<evidence type="ECO:0000256" key="5">
    <source>
        <dbReference type="ARBA" id="ARBA00023040"/>
    </source>
</evidence>
<gene>
    <name evidence="13" type="ORF">GHT06_015332</name>
</gene>
<feature type="transmembrane region" description="Helical" evidence="11">
    <location>
        <begin position="365"/>
        <end position="387"/>
    </location>
</feature>
<feature type="transmembrane region" description="Helical" evidence="11">
    <location>
        <begin position="230"/>
        <end position="256"/>
    </location>
</feature>
<dbReference type="PROSITE" id="PS00237">
    <property type="entry name" value="G_PROTEIN_RECEP_F1_1"/>
    <property type="match status" value="1"/>
</dbReference>
<evidence type="ECO:0000256" key="7">
    <source>
        <dbReference type="ARBA" id="ARBA00023170"/>
    </source>
</evidence>
<dbReference type="GO" id="GO:0004930">
    <property type="term" value="F:G protein-coupled receptor activity"/>
    <property type="evidence" value="ECO:0007669"/>
    <property type="project" value="UniProtKB-KW"/>
</dbReference>
<feature type="transmembrane region" description="Helical" evidence="11">
    <location>
        <begin position="276"/>
        <end position="300"/>
    </location>
</feature>
<proteinExistence type="inferred from homology"/>
<dbReference type="GO" id="GO:0005886">
    <property type="term" value="C:plasma membrane"/>
    <property type="evidence" value="ECO:0007669"/>
    <property type="project" value="TreeGrafter"/>
</dbReference>
<dbReference type="SMART" id="SM01381">
    <property type="entry name" value="7TM_GPCR_Srsx"/>
    <property type="match status" value="1"/>
</dbReference>
<evidence type="ECO:0000256" key="8">
    <source>
        <dbReference type="ARBA" id="ARBA00023224"/>
    </source>
</evidence>
<feature type="transmembrane region" description="Helical" evidence="11">
    <location>
        <begin position="148"/>
        <end position="169"/>
    </location>
</feature>
<evidence type="ECO:0000256" key="9">
    <source>
        <dbReference type="RuleBase" id="RU000688"/>
    </source>
</evidence>
<evidence type="ECO:0000313" key="14">
    <source>
        <dbReference type="Proteomes" id="UP000820818"/>
    </source>
</evidence>
<comment type="similarity">
    <text evidence="2 9">Belongs to the G-protein coupled receptor 1 family.</text>
</comment>
<dbReference type="Proteomes" id="UP000820818">
    <property type="component" value="Linkage Group LG5"/>
</dbReference>
<keyword evidence="6 11" id="KW-0472">Membrane</keyword>
<evidence type="ECO:0000313" key="13">
    <source>
        <dbReference type="EMBL" id="KAI9558544.1"/>
    </source>
</evidence>
<dbReference type="SUPFAM" id="SSF81321">
    <property type="entry name" value="Family A G protein-coupled receptor-like"/>
    <property type="match status" value="1"/>
</dbReference>
<dbReference type="PROSITE" id="PS50262">
    <property type="entry name" value="G_PROTEIN_RECEP_F1_2"/>
    <property type="match status" value="1"/>
</dbReference>
<dbReference type="Pfam" id="PF00001">
    <property type="entry name" value="7tm_1"/>
    <property type="match status" value="1"/>
</dbReference>
<dbReference type="PANTHER" id="PTHR24243:SF233">
    <property type="entry name" value="THYROTROPIN-RELEASING HORMONE RECEPTOR"/>
    <property type="match status" value="1"/>
</dbReference>
<evidence type="ECO:0000256" key="10">
    <source>
        <dbReference type="SAM" id="MobiDB-lite"/>
    </source>
</evidence>
<protein>
    <submittedName>
        <fullName evidence="13">Ecdysis triggering hormone receptor subtype B</fullName>
    </submittedName>
</protein>
<feature type="region of interest" description="Disordered" evidence="10">
    <location>
        <begin position="338"/>
        <end position="358"/>
    </location>
</feature>
<evidence type="ECO:0000256" key="4">
    <source>
        <dbReference type="ARBA" id="ARBA00022989"/>
    </source>
</evidence>
<dbReference type="InterPro" id="IPR017452">
    <property type="entry name" value="GPCR_Rhodpsn_7TM"/>
</dbReference>
<name>A0AAD5KQZ7_9CRUS</name>
<dbReference type="InterPro" id="IPR000276">
    <property type="entry name" value="GPCR_Rhodpsn"/>
</dbReference>
<keyword evidence="3 9" id="KW-0812">Transmembrane</keyword>
<dbReference type="AlphaFoldDB" id="A0AAD5KQZ7"/>
<evidence type="ECO:0000256" key="6">
    <source>
        <dbReference type="ARBA" id="ARBA00023136"/>
    </source>
</evidence>
<evidence type="ECO:0000256" key="11">
    <source>
        <dbReference type="SAM" id="Phobius"/>
    </source>
</evidence>
<feature type="compositionally biased region" description="Basic residues" evidence="10">
    <location>
        <begin position="345"/>
        <end position="354"/>
    </location>
</feature>
<evidence type="ECO:0000259" key="12">
    <source>
        <dbReference type="PROSITE" id="PS50262"/>
    </source>
</evidence>
<keyword evidence="5 9" id="KW-0297">G-protein coupled receptor</keyword>